<sequence length="65" mass="7257">MAGLFLGAAIWEAEDSAGSFRFLSSSVAMEDRGEYFFSLFCIWRSDSTMQVKIEEGGVVMIVSHR</sequence>
<dbReference type="Proteomes" id="UP000002892">
    <property type="component" value="Chromosome"/>
</dbReference>
<reference evidence="1 2" key="1">
    <citation type="journal article" date="2012" name="J. Bacteriol.">
        <title>Complete genome sequences of Desulfosporosinus orientis DSM765T, Desulfosporosinus youngiae DSM17734T, Desulfosporosinus meridiei DSM13257T, and Desulfosporosinus acidiphilus DSM22704T.</title>
        <authorList>
            <person name="Pester M."/>
            <person name="Brambilla E."/>
            <person name="Alazard D."/>
            <person name="Rattei T."/>
            <person name="Weinmaier T."/>
            <person name="Han J."/>
            <person name="Lucas S."/>
            <person name="Lapidus A."/>
            <person name="Cheng J.F."/>
            <person name="Goodwin L."/>
            <person name="Pitluck S."/>
            <person name="Peters L."/>
            <person name="Ovchinnikova G."/>
            <person name="Teshima H."/>
            <person name="Detter J.C."/>
            <person name="Han C.S."/>
            <person name="Tapia R."/>
            <person name="Land M.L."/>
            <person name="Hauser L."/>
            <person name="Kyrpides N.C."/>
            <person name="Ivanova N.N."/>
            <person name="Pagani I."/>
            <person name="Huntmann M."/>
            <person name="Wei C.L."/>
            <person name="Davenport K.W."/>
            <person name="Daligault H."/>
            <person name="Chain P.S."/>
            <person name="Chen A."/>
            <person name="Mavromatis K."/>
            <person name="Markowitz V."/>
            <person name="Szeto E."/>
            <person name="Mikhailova N."/>
            <person name="Pati A."/>
            <person name="Wagner M."/>
            <person name="Woyke T."/>
            <person name="Ollivier B."/>
            <person name="Klenk H.P."/>
            <person name="Spring S."/>
            <person name="Loy A."/>
        </authorList>
    </citation>
    <scope>NUCLEOTIDE SEQUENCE [LARGE SCALE GENOMIC DNA]</scope>
    <source>
        <strain evidence="2">DSM 22704 / JCM 16185 / SJ4</strain>
    </source>
</reference>
<dbReference type="KEGG" id="dai:Desaci_1365"/>
<accession>I4D3L5</accession>
<organism evidence="1 2">
    <name type="scientific">Desulfosporosinus acidiphilus (strain DSM 22704 / JCM 16185 / SJ4)</name>
    <dbReference type="NCBI Taxonomy" id="646529"/>
    <lineage>
        <taxon>Bacteria</taxon>
        <taxon>Bacillati</taxon>
        <taxon>Bacillota</taxon>
        <taxon>Clostridia</taxon>
        <taxon>Eubacteriales</taxon>
        <taxon>Desulfitobacteriaceae</taxon>
        <taxon>Desulfosporosinus</taxon>
    </lineage>
</organism>
<dbReference type="HOGENOM" id="CLU_2842557_0_0_9"/>
<name>I4D3L5_DESAJ</name>
<keyword evidence="2" id="KW-1185">Reference proteome</keyword>
<dbReference type="AlphaFoldDB" id="I4D3L5"/>
<proteinExistence type="predicted"/>
<evidence type="ECO:0000313" key="2">
    <source>
        <dbReference type="Proteomes" id="UP000002892"/>
    </source>
</evidence>
<dbReference type="STRING" id="646529.Desaci_1365"/>
<gene>
    <name evidence="1" type="ordered locus">Desaci_1365</name>
</gene>
<evidence type="ECO:0000313" key="1">
    <source>
        <dbReference type="EMBL" id="AFM40389.1"/>
    </source>
</evidence>
<protein>
    <submittedName>
        <fullName evidence="1">Uncharacterized protein</fullName>
    </submittedName>
</protein>
<dbReference type="EMBL" id="CP003639">
    <property type="protein sequence ID" value="AFM40389.1"/>
    <property type="molecule type" value="Genomic_DNA"/>
</dbReference>